<name>A0AAN9YLU3_9PEZI</name>
<keyword evidence="8" id="KW-0624">Polysaccharide degradation</keyword>
<comment type="subcellular location">
    <subcellularLocation>
        <location evidence="1">Secreted</location>
    </subcellularLocation>
</comment>
<keyword evidence="12" id="KW-1185">Reference proteome</keyword>
<dbReference type="SUPFAM" id="SSF53474">
    <property type="entry name" value="alpha/beta-Hydrolases"/>
    <property type="match status" value="1"/>
</dbReference>
<dbReference type="AlphaFoldDB" id="A0AAN9YLU3"/>
<evidence type="ECO:0000256" key="6">
    <source>
        <dbReference type="ARBA" id="ARBA00022801"/>
    </source>
</evidence>
<keyword evidence="4" id="KW-0858">Xylan degradation</keyword>
<dbReference type="PANTHER" id="PTHR38050">
    <property type="match status" value="1"/>
</dbReference>
<comment type="caution">
    <text evidence="11">The sequence shown here is derived from an EMBL/GenBank/DDBJ whole genome shotgun (WGS) entry which is preliminary data.</text>
</comment>
<evidence type="ECO:0000256" key="9">
    <source>
        <dbReference type="ARBA" id="ARBA00034075"/>
    </source>
</evidence>
<evidence type="ECO:0000256" key="10">
    <source>
        <dbReference type="SAM" id="SignalP"/>
    </source>
</evidence>
<comment type="catalytic activity">
    <reaction evidence="9">
        <text>feruloyl-polysaccharide + H2O = ferulate + polysaccharide.</text>
        <dbReference type="EC" id="3.1.1.73"/>
    </reaction>
</comment>
<evidence type="ECO:0000313" key="11">
    <source>
        <dbReference type="EMBL" id="KAK7750003.1"/>
    </source>
</evidence>
<dbReference type="InterPro" id="IPR043595">
    <property type="entry name" value="FaeB/C/D"/>
</dbReference>
<dbReference type="InterPro" id="IPR029058">
    <property type="entry name" value="AB_hydrolase_fold"/>
</dbReference>
<evidence type="ECO:0000256" key="1">
    <source>
        <dbReference type="ARBA" id="ARBA00004613"/>
    </source>
</evidence>
<accession>A0AAN9YLU3</accession>
<dbReference type="GO" id="GO:0005576">
    <property type="term" value="C:extracellular region"/>
    <property type="evidence" value="ECO:0007669"/>
    <property type="project" value="UniProtKB-SubCell"/>
</dbReference>
<reference evidence="11 12" key="1">
    <citation type="submission" date="2024-02" db="EMBL/GenBank/DDBJ databases">
        <title>De novo assembly and annotation of 12 fungi associated with fruit tree decline syndrome in Ontario, Canada.</title>
        <authorList>
            <person name="Sulman M."/>
            <person name="Ellouze W."/>
            <person name="Ilyukhin E."/>
        </authorList>
    </citation>
    <scope>NUCLEOTIDE SEQUENCE [LARGE SCALE GENOMIC DNA]</scope>
    <source>
        <strain evidence="11 12">M11/M66-122</strain>
    </source>
</reference>
<feature type="signal peptide" evidence="10">
    <location>
        <begin position="1"/>
        <end position="25"/>
    </location>
</feature>
<dbReference type="EC" id="3.1.1.73" evidence="2"/>
<keyword evidence="7" id="KW-0119">Carbohydrate metabolism</keyword>
<evidence type="ECO:0000256" key="4">
    <source>
        <dbReference type="ARBA" id="ARBA00022651"/>
    </source>
</evidence>
<gene>
    <name evidence="11" type="ORF">SLS62_008112</name>
</gene>
<dbReference type="EMBL" id="JAKJXP020000072">
    <property type="protein sequence ID" value="KAK7750003.1"/>
    <property type="molecule type" value="Genomic_DNA"/>
</dbReference>
<evidence type="ECO:0000256" key="5">
    <source>
        <dbReference type="ARBA" id="ARBA00022729"/>
    </source>
</evidence>
<sequence length="156" mass="17255">MQSALYLCWWGATAALATTLQSTFGEAVVERQSEGCGKTHFFNGITQYYNLTSSGRDRQYSIHLPGDYDEASPYPVVLGFHGSDSVGFFFEADTKMSEDRFSSGKIMIYPNGVGGSWAGANYSEVSIEEDLQFVSDLLDEIRVDYCVDDSRIYATG</sequence>
<evidence type="ECO:0000256" key="3">
    <source>
        <dbReference type="ARBA" id="ARBA00022525"/>
    </source>
</evidence>
<dbReference type="GO" id="GO:0045493">
    <property type="term" value="P:xylan catabolic process"/>
    <property type="evidence" value="ECO:0007669"/>
    <property type="project" value="UniProtKB-KW"/>
</dbReference>
<protein>
    <recommendedName>
        <fullName evidence="2">feruloyl esterase</fullName>
        <ecNumber evidence="2">3.1.1.73</ecNumber>
    </recommendedName>
</protein>
<dbReference type="PANTHER" id="PTHR38050:SF2">
    <property type="entry name" value="FERULOYL ESTERASE C-RELATED"/>
    <property type="match status" value="1"/>
</dbReference>
<dbReference type="GO" id="GO:0030600">
    <property type="term" value="F:feruloyl esterase activity"/>
    <property type="evidence" value="ECO:0007669"/>
    <property type="project" value="UniProtKB-EC"/>
</dbReference>
<organism evidence="11 12">
    <name type="scientific">Diatrype stigma</name>
    <dbReference type="NCBI Taxonomy" id="117547"/>
    <lineage>
        <taxon>Eukaryota</taxon>
        <taxon>Fungi</taxon>
        <taxon>Dikarya</taxon>
        <taxon>Ascomycota</taxon>
        <taxon>Pezizomycotina</taxon>
        <taxon>Sordariomycetes</taxon>
        <taxon>Xylariomycetidae</taxon>
        <taxon>Xylariales</taxon>
        <taxon>Diatrypaceae</taxon>
        <taxon>Diatrype</taxon>
    </lineage>
</organism>
<evidence type="ECO:0000313" key="12">
    <source>
        <dbReference type="Proteomes" id="UP001320420"/>
    </source>
</evidence>
<evidence type="ECO:0000256" key="8">
    <source>
        <dbReference type="ARBA" id="ARBA00023326"/>
    </source>
</evidence>
<evidence type="ECO:0000256" key="7">
    <source>
        <dbReference type="ARBA" id="ARBA00023277"/>
    </source>
</evidence>
<proteinExistence type="predicted"/>
<keyword evidence="5 10" id="KW-0732">Signal</keyword>
<evidence type="ECO:0000256" key="2">
    <source>
        <dbReference type="ARBA" id="ARBA00013091"/>
    </source>
</evidence>
<feature type="chain" id="PRO_5042902825" description="feruloyl esterase" evidence="10">
    <location>
        <begin position="26"/>
        <end position="156"/>
    </location>
</feature>
<dbReference type="Gene3D" id="3.40.50.1820">
    <property type="entry name" value="alpha/beta hydrolase"/>
    <property type="match status" value="1"/>
</dbReference>
<dbReference type="Proteomes" id="UP001320420">
    <property type="component" value="Unassembled WGS sequence"/>
</dbReference>
<keyword evidence="3" id="KW-0964">Secreted</keyword>
<keyword evidence="6" id="KW-0378">Hydrolase</keyword>